<reference evidence="2" key="1">
    <citation type="journal article" date="2023" name="Front. Plant Sci.">
        <title>Chromosomal-level genome assembly of Melastoma candidum provides insights into trichome evolution.</title>
        <authorList>
            <person name="Zhong Y."/>
            <person name="Wu W."/>
            <person name="Sun C."/>
            <person name="Zou P."/>
            <person name="Liu Y."/>
            <person name="Dai S."/>
            <person name="Zhou R."/>
        </authorList>
    </citation>
    <scope>NUCLEOTIDE SEQUENCE [LARGE SCALE GENOMIC DNA]</scope>
</reference>
<proteinExistence type="predicted"/>
<evidence type="ECO:0000313" key="1">
    <source>
        <dbReference type="EMBL" id="KAI4388872.1"/>
    </source>
</evidence>
<gene>
    <name evidence="1" type="ORF">MLD38_001162</name>
</gene>
<dbReference type="Proteomes" id="UP001057402">
    <property type="component" value="Chromosome 1"/>
</dbReference>
<comment type="caution">
    <text evidence="1">The sequence shown here is derived from an EMBL/GenBank/DDBJ whole genome shotgun (WGS) entry which is preliminary data.</text>
</comment>
<protein>
    <submittedName>
        <fullName evidence="1">Uncharacterized protein</fullName>
    </submittedName>
</protein>
<name>A0ACB9SCA0_9MYRT</name>
<dbReference type="EMBL" id="CM042880">
    <property type="protein sequence ID" value="KAI4388872.1"/>
    <property type="molecule type" value="Genomic_DNA"/>
</dbReference>
<organism evidence="1 2">
    <name type="scientific">Melastoma candidum</name>
    <dbReference type="NCBI Taxonomy" id="119954"/>
    <lineage>
        <taxon>Eukaryota</taxon>
        <taxon>Viridiplantae</taxon>
        <taxon>Streptophyta</taxon>
        <taxon>Embryophyta</taxon>
        <taxon>Tracheophyta</taxon>
        <taxon>Spermatophyta</taxon>
        <taxon>Magnoliopsida</taxon>
        <taxon>eudicotyledons</taxon>
        <taxon>Gunneridae</taxon>
        <taxon>Pentapetalae</taxon>
        <taxon>rosids</taxon>
        <taxon>malvids</taxon>
        <taxon>Myrtales</taxon>
        <taxon>Melastomataceae</taxon>
        <taxon>Melastomatoideae</taxon>
        <taxon>Melastomateae</taxon>
        <taxon>Melastoma</taxon>
    </lineage>
</organism>
<accession>A0ACB9SCA0</accession>
<keyword evidence="2" id="KW-1185">Reference proteome</keyword>
<evidence type="ECO:0000313" key="2">
    <source>
        <dbReference type="Proteomes" id="UP001057402"/>
    </source>
</evidence>
<sequence>MDSPKIFFSTIEKAGCRNCLVGGQKINLFRVRGANFVGVYHPLIDERLVRSLHRRSKNVYAWTADDLDSMQSMLLQRVDAIVTNNPGNLRRLMQGIRSQCLEDGSLA</sequence>